<dbReference type="Proteomes" id="UP001244341">
    <property type="component" value="Chromosome 1b"/>
</dbReference>
<reference evidence="3 4" key="1">
    <citation type="submission" date="2023-05" db="EMBL/GenBank/DDBJ databases">
        <title>A 100% complete, gapless, phased diploid assembly of the Scenedesmus obliquus UTEX 3031 genome.</title>
        <authorList>
            <person name="Biondi T.C."/>
            <person name="Hanschen E.R."/>
            <person name="Kwon T."/>
            <person name="Eng W."/>
            <person name="Kruse C.P.S."/>
            <person name="Koehler S.I."/>
            <person name="Kunde Y."/>
            <person name="Gleasner C.D."/>
            <person name="You Mak K.T."/>
            <person name="Polle J."/>
            <person name="Hovde B.T."/>
            <person name="Starkenburg S.R."/>
        </authorList>
    </citation>
    <scope>NUCLEOTIDE SEQUENCE [LARGE SCALE GENOMIC DNA]</scope>
    <source>
        <strain evidence="3 4">DOE0152z</strain>
    </source>
</reference>
<evidence type="ECO:0000256" key="2">
    <source>
        <dbReference type="SAM" id="SignalP"/>
    </source>
</evidence>
<keyword evidence="4" id="KW-1185">Reference proteome</keyword>
<feature type="compositionally biased region" description="Low complexity" evidence="1">
    <location>
        <begin position="207"/>
        <end position="222"/>
    </location>
</feature>
<evidence type="ECO:0008006" key="5">
    <source>
        <dbReference type="Google" id="ProtNLM"/>
    </source>
</evidence>
<evidence type="ECO:0000313" key="4">
    <source>
        <dbReference type="Proteomes" id="UP001244341"/>
    </source>
</evidence>
<organism evidence="3 4">
    <name type="scientific">Tetradesmus obliquus</name>
    <name type="common">Green alga</name>
    <name type="synonym">Acutodesmus obliquus</name>
    <dbReference type="NCBI Taxonomy" id="3088"/>
    <lineage>
        <taxon>Eukaryota</taxon>
        <taxon>Viridiplantae</taxon>
        <taxon>Chlorophyta</taxon>
        <taxon>core chlorophytes</taxon>
        <taxon>Chlorophyceae</taxon>
        <taxon>CS clade</taxon>
        <taxon>Sphaeropleales</taxon>
        <taxon>Scenedesmaceae</taxon>
        <taxon>Tetradesmus</taxon>
    </lineage>
</organism>
<feature type="signal peptide" evidence="2">
    <location>
        <begin position="1"/>
        <end position="22"/>
    </location>
</feature>
<accession>A0ABY8TFW2</accession>
<feature type="chain" id="PRO_5046998835" description="TNFR-Cys domain-containing protein" evidence="2">
    <location>
        <begin position="23"/>
        <end position="238"/>
    </location>
</feature>
<keyword evidence="2" id="KW-0732">Signal</keyword>
<sequence>MEESRRGLFVVALGLLMVAAESIRETTSVQLASELNVGFELLSSCAQKGSLNWEASELCQGRKPFQLYAAPGCYSCFWCSPELAACTTACPAGTLFNLACSCCQDSTAASAAGFDAATCSSTTSHAPQPQQQQQQQLPQEAAAAAAAAGDPAEVAATGDALEQAVHGGEHHSFVLNPRLRPMDQKPAAKAIDPEDEQAAPFAAALAVKQQQHQQIKVQQPAKQHSRPAGQQAMRRVPL</sequence>
<feature type="region of interest" description="Disordered" evidence="1">
    <location>
        <begin position="120"/>
        <end position="139"/>
    </location>
</feature>
<name>A0ABY8TFW2_TETOB</name>
<gene>
    <name evidence="3" type="ORF">OEZ85_007435</name>
</gene>
<proteinExistence type="predicted"/>
<evidence type="ECO:0000313" key="3">
    <source>
        <dbReference type="EMBL" id="WIA07961.1"/>
    </source>
</evidence>
<protein>
    <recommendedName>
        <fullName evidence="5">TNFR-Cys domain-containing protein</fullName>
    </recommendedName>
</protein>
<evidence type="ECO:0000256" key="1">
    <source>
        <dbReference type="SAM" id="MobiDB-lite"/>
    </source>
</evidence>
<feature type="compositionally biased region" description="Low complexity" evidence="1">
    <location>
        <begin position="126"/>
        <end position="139"/>
    </location>
</feature>
<dbReference type="EMBL" id="CP126208">
    <property type="protein sequence ID" value="WIA07961.1"/>
    <property type="molecule type" value="Genomic_DNA"/>
</dbReference>
<feature type="region of interest" description="Disordered" evidence="1">
    <location>
        <begin position="207"/>
        <end position="238"/>
    </location>
</feature>